<evidence type="ECO:0000256" key="1">
    <source>
        <dbReference type="SAM" id="MobiDB-lite"/>
    </source>
</evidence>
<feature type="compositionally biased region" description="Polar residues" evidence="1">
    <location>
        <begin position="242"/>
        <end position="253"/>
    </location>
</feature>
<evidence type="ECO:0000313" key="2">
    <source>
        <dbReference type="EMBL" id="EYE90865.1"/>
    </source>
</evidence>
<dbReference type="EMBL" id="KK088452">
    <property type="protein sequence ID" value="EYE90865.1"/>
    <property type="molecule type" value="Genomic_DNA"/>
</dbReference>
<dbReference type="AlphaFoldDB" id="A0A017S3U5"/>
<accession>A0A017S3U5</accession>
<feature type="compositionally biased region" description="Polar residues" evidence="1">
    <location>
        <begin position="128"/>
        <end position="138"/>
    </location>
</feature>
<proteinExistence type="predicted"/>
<dbReference type="RefSeq" id="XP_040634555.1">
    <property type="nucleotide sequence ID" value="XM_040786998.1"/>
</dbReference>
<dbReference type="Proteomes" id="UP000019804">
    <property type="component" value="Unassembled WGS sequence"/>
</dbReference>
<gene>
    <name evidence="2" type="ORF">EURHEDRAFT_526723</name>
</gene>
<organism evidence="2 3">
    <name type="scientific">Aspergillus ruber (strain CBS 135680)</name>
    <dbReference type="NCBI Taxonomy" id="1388766"/>
    <lineage>
        <taxon>Eukaryota</taxon>
        <taxon>Fungi</taxon>
        <taxon>Dikarya</taxon>
        <taxon>Ascomycota</taxon>
        <taxon>Pezizomycotina</taxon>
        <taxon>Eurotiomycetes</taxon>
        <taxon>Eurotiomycetidae</taxon>
        <taxon>Eurotiales</taxon>
        <taxon>Aspergillaceae</taxon>
        <taxon>Aspergillus</taxon>
        <taxon>Aspergillus subgen. Aspergillus</taxon>
    </lineage>
</organism>
<sequence>MPPEMSKKEVTVKTYLEDSIDHNHAQAQGCCCGKHLPEPKAQHQESHLKPQERFPLLPQYPKNCHQRGRQQFYRTPALQQATDLPQYPQPVKLIRKQELDQDQKQKRQGQGPEKDRITKPKFQEKPQQKMQLPRNPTQEQLRRYRLQRFYAECKTLHETQEQIPSWPQYPFTSHQIERVEEQGKSPVERHYTAPEKAAMDLPRFPVAAYSGRRPFIGSIQLPTSRIQPPQEKPQQRSRSSDKGSLTPESSRPSSAIDAVSSAECDSLFGISK</sequence>
<feature type="region of interest" description="Disordered" evidence="1">
    <location>
        <begin position="220"/>
        <end position="261"/>
    </location>
</feature>
<dbReference type="OrthoDB" id="4505339at2759"/>
<evidence type="ECO:0000313" key="3">
    <source>
        <dbReference type="Proteomes" id="UP000019804"/>
    </source>
</evidence>
<name>A0A017S3U5_ASPRC</name>
<dbReference type="HOGENOM" id="CLU_1023010_0_0_1"/>
<keyword evidence="3" id="KW-1185">Reference proteome</keyword>
<protein>
    <submittedName>
        <fullName evidence="2">Uncharacterized protein</fullName>
    </submittedName>
</protein>
<feature type="region of interest" description="Disordered" evidence="1">
    <location>
        <begin position="29"/>
        <end position="67"/>
    </location>
</feature>
<feature type="compositionally biased region" description="Basic and acidic residues" evidence="1">
    <location>
        <begin position="112"/>
        <end position="127"/>
    </location>
</feature>
<feature type="region of interest" description="Disordered" evidence="1">
    <location>
        <begin position="99"/>
        <end position="138"/>
    </location>
</feature>
<dbReference type="GeneID" id="63702122"/>
<reference evidence="3" key="1">
    <citation type="journal article" date="2014" name="Nat. Commun.">
        <title>Genomic adaptations of the halophilic Dead Sea filamentous fungus Eurotium rubrum.</title>
        <authorList>
            <person name="Kis-Papo T."/>
            <person name="Weig A.R."/>
            <person name="Riley R."/>
            <person name="Persoh D."/>
            <person name="Salamov A."/>
            <person name="Sun H."/>
            <person name="Lipzen A."/>
            <person name="Wasser S.P."/>
            <person name="Rambold G."/>
            <person name="Grigoriev I.V."/>
            <person name="Nevo E."/>
        </authorList>
    </citation>
    <scope>NUCLEOTIDE SEQUENCE [LARGE SCALE GENOMIC DNA]</scope>
    <source>
        <strain evidence="3">CBS 135680</strain>
    </source>
</reference>
<feature type="compositionally biased region" description="Basic and acidic residues" evidence="1">
    <location>
        <begin position="35"/>
        <end position="52"/>
    </location>
</feature>